<feature type="region of interest" description="Disordered" evidence="3">
    <location>
        <begin position="514"/>
        <end position="535"/>
    </location>
</feature>
<reference evidence="5" key="1">
    <citation type="submission" date="2022-03" db="EMBL/GenBank/DDBJ databases">
        <authorList>
            <person name="Legras J.-L."/>
            <person name="Devillers H."/>
            <person name="Grondin C."/>
        </authorList>
    </citation>
    <scope>NUCLEOTIDE SEQUENCE</scope>
    <source>
        <strain evidence="5">CLIB 1423</strain>
    </source>
</reference>
<feature type="region of interest" description="Disordered" evidence="3">
    <location>
        <begin position="845"/>
        <end position="880"/>
    </location>
</feature>
<feature type="region of interest" description="Disordered" evidence="3">
    <location>
        <begin position="197"/>
        <end position="280"/>
    </location>
</feature>
<feature type="compositionally biased region" description="Polar residues" evidence="3">
    <location>
        <begin position="270"/>
        <end position="279"/>
    </location>
</feature>
<dbReference type="GO" id="GO:0005634">
    <property type="term" value="C:nucleus"/>
    <property type="evidence" value="ECO:0007669"/>
    <property type="project" value="UniProtKB-SubCell"/>
</dbReference>
<evidence type="ECO:0000313" key="5">
    <source>
        <dbReference type="EMBL" id="CAH2351471.1"/>
    </source>
</evidence>
<feature type="compositionally biased region" description="Basic and acidic residues" evidence="3">
    <location>
        <begin position="25"/>
        <end position="38"/>
    </location>
</feature>
<dbReference type="OrthoDB" id="349045at2759"/>
<dbReference type="EMBL" id="CAKXYY010000003">
    <property type="protein sequence ID" value="CAH2351471.1"/>
    <property type="molecule type" value="Genomic_DNA"/>
</dbReference>
<evidence type="ECO:0000259" key="4">
    <source>
        <dbReference type="Pfam" id="PF15612"/>
    </source>
</evidence>
<dbReference type="Proteomes" id="UP000837801">
    <property type="component" value="Unassembled WGS sequence"/>
</dbReference>
<name>A0A9P0VXH3_9ASCO</name>
<evidence type="ECO:0000313" key="6">
    <source>
        <dbReference type="Proteomes" id="UP000837801"/>
    </source>
</evidence>
<feature type="compositionally biased region" description="Polar residues" evidence="3">
    <location>
        <begin position="1"/>
        <end position="11"/>
    </location>
</feature>
<feature type="compositionally biased region" description="Acidic residues" evidence="3">
    <location>
        <begin position="854"/>
        <end position="880"/>
    </location>
</feature>
<feature type="region of interest" description="Disordered" evidence="3">
    <location>
        <begin position="638"/>
        <end position="657"/>
    </location>
</feature>
<gene>
    <name evidence="5" type="ORF">CLIB1423_03S07052</name>
</gene>
<comment type="caution">
    <text evidence="5">The sequence shown here is derived from an EMBL/GenBank/DDBJ whole genome shotgun (WGS) entry which is preliminary data.</text>
</comment>
<dbReference type="Pfam" id="PF15612">
    <property type="entry name" value="WHIM1"/>
    <property type="match status" value="1"/>
</dbReference>
<dbReference type="InterPro" id="IPR028942">
    <property type="entry name" value="WHIM1_dom"/>
</dbReference>
<feature type="region of interest" description="Disordered" evidence="3">
    <location>
        <begin position="1"/>
        <end position="38"/>
    </location>
</feature>
<keyword evidence="2" id="KW-0539">Nucleus</keyword>
<organism evidence="5 6">
    <name type="scientific">[Candida] railenensis</name>
    <dbReference type="NCBI Taxonomy" id="45579"/>
    <lineage>
        <taxon>Eukaryota</taxon>
        <taxon>Fungi</taxon>
        <taxon>Dikarya</taxon>
        <taxon>Ascomycota</taxon>
        <taxon>Saccharomycotina</taxon>
        <taxon>Pichiomycetes</taxon>
        <taxon>Debaryomycetaceae</taxon>
        <taxon>Kurtzmaniella</taxon>
    </lineage>
</organism>
<accession>A0A9P0VXH3</accession>
<proteinExistence type="predicted"/>
<evidence type="ECO:0000256" key="3">
    <source>
        <dbReference type="SAM" id="MobiDB-lite"/>
    </source>
</evidence>
<evidence type="ECO:0000256" key="1">
    <source>
        <dbReference type="ARBA" id="ARBA00004123"/>
    </source>
</evidence>
<sequence length="880" mass="99528">MDTSIDPSISEQVFHVPTSPSENSQKNEEISNNEREELPNVFRLNDYVAEHQDQSSSQHDHNSGEVNTTAAAALNMIHYGFENDIPTDTTHSHDHDIDLTQHHSINQFSGIGLPFDSSQSSQHLHQLPQHQSRQIPLAQRQPVTMSRMHVVPYSPNEKPKRLGRPRRHIHNHTIPEDNSIQNVNESMVSKFRFDFLPIQGPGSRGGKLGGRRAPRGRIQSTNNLNSGLGPIDDNAIINVDGNRRSSRRKTSSPADLSDHHEPKDNDQTEEVSNGSSTSDAPEFLEEKAIPISALKIQVQSKIAKRKANELCLRVLADQTRKPKKLAMFALKPSRTTVLVTKSKIIKSLPGPLIGLSSSLYDDNVMLAKENKSKSTKEKIAFGYPVLAAPHAKDISIILMFLNKYKDIVFGKEVYYIGPHDFEIGLSLTKYFQEGVPDEDDEYVNYRLKEDSEPYDRNFVSPLMTILFCKLLGLVLNKKKDISLVSQKGAIGELRSQVSTLGLPNEWTNTSNVLKKPSEVVNNDEENERDEKPVDTNSPEILETEKYSYQEPIAIYNPFRDAEFEKSGLKALTPVNRLIMLRTLVQWSISNSESLKSYINENASYQDVGGERSTYYVARSITKGFKNAEDASKEAELRISKRSANKKASTEPNDPKGEEIESVTKYVDPLSDPLSHPLRWRIDDMCIADIGFNVGRFYLCRMADADGGGLSSLRKMKNVYTNFRELKDIPSSFKLYVEDVHQMIVEDFTKYGIEFDERGNEVESTHPFEQSTSNWYEVAGNAAELKTFIDYVSEKLKSLPSSLHKQSTNFVTLLSFIEPLITNQESAMIGVTTERITRKREEINYNDISNSTKLEEDEDSQGEEYLEEVEDVDMEDEDYSE</sequence>
<feature type="compositionally biased region" description="Basic and acidic residues" evidence="3">
    <location>
        <begin position="256"/>
        <end position="266"/>
    </location>
</feature>
<dbReference type="AlphaFoldDB" id="A0A9P0VXH3"/>
<evidence type="ECO:0000256" key="2">
    <source>
        <dbReference type="ARBA" id="ARBA00023242"/>
    </source>
</evidence>
<keyword evidence="6" id="KW-1185">Reference proteome</keyword>
<protein>
    <recommendedName>
        <fullName evidence="4">WHIM1 domain-containing protein</fullName>
    </recommendedName>
</protein>
<feature type="domain" description="WHIM1" evidence="4">
    <location>
        <begin position="567"/>
        <end position="599"/>
    </location>
</feature>
<comment type="subcellular location">
    <subcellularLocation>
        <location evidence="1">Nucleus</location>
    </subcellularLocation>
</comment>